<keyword evidence="8 20" id="KW-0732">Signal</keyword>
<feature type="chain" id="PRO_5027077950" description="non-specific serine/threonine protein kinase" evidence="20">
    <location>
        <begin position="33"/>
        <end position="707"/>
    </location>
</feature>
<dbReference type="Pfam" id="PF13947">
    <property type="entry name" value="GUB_WAK_bind"/>
    <property type="match status" value="1"/>
</dbReference>
<dbReference type="InterPro" id="IPR025287">
    <property type="entry name" value="WAK_GUB"/>
</dbReference>
<evidence type="ECO:0000256" key="6">
    <source>
        <dbReference type="ARBA" id="ARBA00022679"/>
    </source>
</evidence>
<dbReference type="PROSITE" id="PS00107">
    <property type="entry name" value="PROTEIN_KINASE_ATP"/>
    <property type="match status" value="1"/>
</dbReference>
<dbReference type="Gene3D" id="1.10.510.10">
    <property type="entry name" value="Transferase(Phosphotransferase) domain 1"/>
    <property type="match status" value="1"/>
</dbReference>
<evidence type="ECO:0000256" key="20">
    <source>
        <dbReference type="SAM" id="SignalP"/>
    </source>
</evidence>
<evidence type="ECO:0000256" key="12">
    <source>
        <dbReference type="ARBA" id="ARBA00022989"/>
    </source>
</evidence>
<keyword evidence="22" id="KW-1185">Reference proteome</keyword>
<keyword evidence="3" id="KW-1003">Cell membrane</keyword>
<keyword evidence="15" id="KW-0325">Glycoprotein</keyword>
<evidence type="ECO:0000256" key="19">
    <source>
        <dbReference type="SAM" id="MobiDB-lite"/>
    </source>
</evidence>
<dbReference type="InterPro" id="IPR011009">
    <property type="entry name" value="Kinase-like_dom_sf"/>
</dbReference>
<keyword evidence="11 18" id="KW-0067">ATP-binding</keyword>
<keyword evidence="14" id="KW-0675">Receptor</keyword>
<comment type="subcellular location">
    <subcellularLocation>
        <location evidence="1">Cell membrane</location>
        <topology evidence="1">Single-pass type I membrane protein</topology>
    </subcellularLocation>
</comment>
<dbReference type="GO" id="GO:0005886">
    <property type="term" value="C:plasma membrane"/>
    <property type="evidence" value="ECO:0007669"/>
    <property type="project" value="UniProtKB-SubCell"/>
</dbReference>
<dbReference type="GO" id="GO:0004674">
    <property type="term" value="F:protein serine/threonine kinase activity"/>
    <property type="evidence" value="ECO:0007669"/>
    <property type="project" value="UniProtKB-KW"/>
</dbReference>
<proteinExistence type="predicted"/>
<dbReference type="InParanoid" id="A0A6I9UKF0"/>
<feature type="domain" description="Protein kinase" evidence="21">
    <location>
        <begin position="381"/>
        <end position="661"/>
    </location>
</feature>
<comment type="catalytic activity">
    <reaction evidence="16">
        <text>L-threonyl-[protein] + ATP = O-phospho-L-threonyl-[protein] + ADP + H(+)</text>
        <dbReference type="Rhea" id="RHEA:46608"/>
        <dbReference type="Rhea" id="RHEA-COMP:11060"/>
        <dbReference type="Rhea" id="RHEA-COMP:11605"/>
        <dbReference type="ChEBI" id="CHEBI:15378"/>
        <dbReference type="ChEBI" id="CHEBI:30013"/>
        <dbReference type="ChEBI" id="CHEBI:30616"/>
        <dbReference type="ChEBI" id="CHEBI:61977"/>
        <dbReference type="ChEBI" id="CHEBI:456216"/>
        <dbReference type="EC" id="2.7.11.1"/>
    </reaction>
</comment>
<evidence type="ECO:0000256" key="16">
    <source>
        <dbReference type="ARBA" id="ARBA00047899"/>
    </source>
</evidence>
<dbReference type="InterPro" id="IPR000719">
    <property type="entry name" value="Prot_kinase_dom"/>
</dbReference>
<evidence type="ECO:0000256" key="17">
    <source>
        <dbReference type="ARBA" id="ARBA00048679"/>
    </source>
</evidence>
<dbReference type="FunCoup" id="A0A6I9UKF0">
    <property type="interactions" value="328"/>
</dbReference>
<dbReference type="GO" id="GO:0030247">
    <property type="term" value="F:polysaccharide binding"/>
    <property type="evidence" value="ECO:0007669"/>
    <property type="project" value="InterPro"/>
</dbReference>
<dbReference type="InterPro" id="IPR008271">
    <property type="entry name" value="Ser/Thr_kinase_AS"/>
</dbReference>
<evidence type="ECO:0000256" key="7">
    <source>
        <dbReference type="ARBA" id="ARBA00022692"/>
    </source>
</evidence>
<evidence type="ECO:0000313" key="22">
    <source>
        <dbReference type="Proteomes" id="UP000504604"/>
    </source>
</evidence>
<dbReference type="EC" id="2.7.11.1" evidence="2"/>
<evidence type="ECO:0000256" key="13">
    <source>
        <dbReference type="ARBA" id="ARBA00023136"/>
    </source>
</evidence>
<dbReference type="Pfam" id="PF00069">
    <property type="entry name" value="Pkinase"/>
    <property type="match status" value="1"/>
</dbReference>
<evidence type="ECO:0000256" key="14">
    <source>
        <dbReference type="ARBA" id="ARBA00023170"/>
    </source>
</evidence>
<feature type="binding site" evidence="18">
    <location>
        <position position="409"/>
    </location>
    <ligand>
        <name>ATP</name>
        <dbReference type="ChEBI" id="CHEBI:30616"/>
    </ligand>
</feature>
<dbReference type="KEGG" id="sind:105177925"/>
<dbReference type="FunFam" id="3.30.200.20:FF:000214">
    <property type="entry name" value="WAK1-OsWAK receptor-like cytoplasmic kinase (OsWAK-RLCK)"/>
    <property type="match status" value="1"/>
</dbReference>
<dbReference type="SMART" id="SM00220">
    <property type="entry name" value="S_TKc"/>
    <property type="match status" value="1"/>
</dbReference>
<feature type="region of interest" description="Disordered" evidence="19">
    <location>
        <begin position="677"/>
        <end position="707"/>
    </location>
</feature>
<evidence type="ECO:0000256" key="3">
    <source>
        <dbReference type="ARBA" id="ARBA00022475"/>
    </source>
</evidence>
<dbReference type="InterPro" id="IPR032872">
    <property type="entry name" value="WAK_assoc_C"/>
</dbReference>
<feature type="compositionally biased region" description="Polar residues" evidence="19">
    <location>
        <begin position="328"/>
        <end position="354"/>
    </location>
</feature>
<keyword evidence="4" id="KW-0723">Serine/threonine-protein kinase</keyword>
<dbReference type="InterPro" id="IPR017441">
    <property type="entry name" value="Protein_kinase_ATP_BS"/>
</dbReference>
<dbReference type="Proteomes" id="UP000504604">
    <property type="component" value="Linkage group LG15"/>
</dbReference>
<keyword evidence="12" id="KW-1133">Transmembrane helix</keyword>
<keyword evidence="9 18" id="KW-0547">Nucleotide-binding</keyword>
<dbReference type="RefSeq" id="XP_011099532.1">
    <property type="nucleotide sequence ID" value="XM_011101230.2"/>
</dbReference>
<comment type="catalytic activity">
    <reaction evidence="17">
        <text>L-seryl-[protein] + ATP = O-phospho-L-seryl-[protein] + ADP + H(+)</text>
        <dbReference type="Rhea" id="RHEA:17989"/>
        <dbReference type="Rhea" id="RHEA-COMP:9863"/>
        <dbReference type="Rhea" id="RHEA-COMP:11604"/>
        <dbReference type="ChEBI" id="CHEBI:15378"/>
        <dbReference type="ChEBI" id="CHEBI:29999"/>
        <dbReference type="ChEBI" id="CHEBI:30616"/>
        <dbReference type="ChEBI" id="CHEBI:83421"/>
        <dbReference type="ChEBI" id="CHEBI:456216"/>
        <dbReference type="EC" id="2.7.11.1"/>
    </reaction>
</comment>
<keyword evidence="13" id="KW-0472">Membrane</keyword>
<dbReference type="Pfam" id="PF14380">
    <property type="entry name" value="WAK_assoc"/>
    <property type="match status" value="1"/>
</dbReference>
<evidence type="ECO:0000256" key="2">
    <source>
        <dbReference type="ARBA" id="ARBA00012513"/>
    </source>
</evidence>
<evidence type="ECO:0000256" key="1">
    <source>
        <dbReference type="ARBA" id="ARBA00004251"/>
    </source>
</evidence>
<keyword evidence="10" id="KW-0418">Kinase</keyword>
<dbReference type="SUPFAM" id="SSF56112">
    <property type="entry name" value="Protein kinase-like (PK-like)"/>
    <property type="match status" value="1"/>
</dbReference>
<evidence type="ECO:0000256" key="8">
    <source>
        <dbReference type="ARBA" id="ARBA00022729"/>
    </source>
</evidence>
<dbReference type="PROSITE" id="PS00108">
    <property type="entry name" value="PROTEIN_KINASE_ST"/>
    <property type="match status" value="1"/>
</dbReference>
<keyword evidence="5" id="KW-0597">Phosphoprotein</keyword>
<evidence type="ECO:0000256" key="9">
    <source>
        <dbReference type="ARBA" id="ARBA00022741"/>
    </source>
</evidence>
<dbReference type="PANTHER" id="PTHR46008:SF63">
    <property type="entry name" value="LEAF RUST 10 DISEASE-RESISTANCE LOCUS RECEPTOR-LIKE PROTEIN KINASE-LIKE 1.4 ISOFORM X1"/>
    <property type="match status" value="1"/>
</dbReference>
<organism evidence="22 23">
    <name type="scientific">Sesamum indicum</name>
    <name type="common">Oriental sesame</name>
    <name type="synonym">Sesamum orientale</name>
    <dbReference type="NCBI Taxonomy" id="4182"/>
    <lineage>
        <taxon>Eukaryota</taxon>
        <taxon>Viridiplantae</taxon>
        <taxon>Streptophyta</taxon>
        <taxon>Embryophyta</taxon>
        <taxon>Tracheophyta</taxon>
        <taxon>Spermatophyta</taxon>
        <taxon>Magnoliopsida</taxon>
        <taxon>eudicotyledons</taxon>
        <taxon>Gunneridae</taxon>
        <taxon>Pentapetalae</taxon>
        <taxon>asterids</taxon>
        <taxon>lamiids</taxon>
        <taxon>Lamiales</taxon>
        <taxon>Pedaliaceae</taxon>
        <taxon>Sesamum</taxon>
    </lineage>
</organism>
<evidence type="ECO:0000256" key="4">
    <source>
        <dbReference type="ARBA" id="ARBA00022527"/>
    </source>
</evidence>
<feature type="region of interest" description="Disordered" evidence="19">
    <location>
        <begin position="325"/>
        <end position="354"/>
    </location>
</feature>
<dbReference type="GO" id="GO:0005524">
    <property type="term" value="F:ATP binding"/>
    <property type="evidence" value="ECO:0007669"/>
    <property type="project" value="UniProtKB-UniRule"/>
</dbReference>
<protein>
    <recommendedName>
        <fullName evidence="2">non-specific serine/threonine protein kinase</fullName>
        <ecNumber evidence="2">2.7.11.1</ecNumber>
    </recommendedName>
</protein>
<reference evidence="23" key="1">
    <citation type="submission" date="2025-08" db="UniProtKB">
        <authorList>
            <consortium name="RefSeq"/>
        </authorList>
    </citation>
    <scope>IDENTIFICATION</scope>
</reference>
<feature type="compositionally biased region" description="Polar residues" evidence="19">
    <location>
        <begin position="690"/>
        <end position="707"/>
    </location>
</feature>
<dbReference type="Gene3D" id="3.30.200.20">
    <property type="entry name" value="Phosphorylase Kinase, domain 1"/>
    <property type="match status" value="1"/>
</dbReference>
<feature type="signal peptide" evidence="20">
    <location>
        <begin position="1"/>
        <end position="32"/>
    </location>
</feature>
<evidence type="ECO:0000256" key="5">
    <source>
        <dbReference type="ARBA" id="ARBA00022553"/>
    </source>
</evidence>
<dbReference type="PANTHER" id="PTHR46008">
    <property type="entry name" value="LEAF RUST 10 DISEASE-RESISTANCE LOCUS RECEPTOR-LIKE PROTEIN KINASE-LIKE 1.4"/>
    <property type="match status" value="1"/>
</dbReference>
<keyword evidence="6" id="KW-0808">Transferase</keyword>
<evidence type="ECO:0000313" key="23">
    <source>
        <dbReference type="RefSeq" id="XP_011099532.1"/>
    </source>
</evidence>
<evidence type="ECO:0000256" key="18">
    <source>
        <dbReference type="PROSITE-ProRule" id="PRU10141"/>
    </source>
</evidence>
<evidence type="ECO:0000256" key="15">
    <source>
        <dbReference type="ARBA" id="ARBA00023180"/>
    </source>
</evidence>
<dbReference type="GeneID" id="105177925"/>
<dbReference type="PROSITE" id="PS50011">
    <property type="entry name" value="PROTEIN_KINASE_DOM"/>
    <property type="match status" value="1"/>
</dbReference>
<evidence type="ECO:0000256" key="11">
    <source>
        <dbReference type="ARBA" id="ARBA00022840"/>
    </source>
</evidence>
<dbReference type="OrthoDB" id="1303655at2759"/>
<keyword evidence="7" id="KW-0812">Transmembrane</keyword>
<evidence type="ECO:0000256" key="10">
    <source>
        <dbReference type="ARBA" id="ARBA00022777"/>
    </source>
</evidence>
<sequence length="707" mass="76837">MKCQYFSKTPTLSVLCLGLTLSSFLNLPPVLGDPNESYTSCGGPFNCGEIAGIGYPFWGGGRPRECGHPALKLDCENGTTTTIQIKNVKYRVLGLNQGTQILKIARDDLSRSLCPQEFTNTTLDPALFEYASGYVNLTLLYGCRALDFPVPYQFDCPVKGVSERNGYVQFAAELSGVCHASVVVPVSYTSFLDLKGLAEAVGQGFEVRFKVGSGGACRECENSGGRCGYDVAGKEFVCFCPDGLVAANKTCAAGVVVGAGSYSPRASTVAPSASSENNSNLGRNIGLPIGGAVLAGVGLGWLIFYCRQRRKQRLAAQSAQAASKEISTEASSKPLSTPPSTQFAKSIPSYPSSNSDLGRDSTYYGVQVFSYAELEEATDNFSTSRELGDGGFGAVYYGVLPDGRVVAVKRLYENNFKRVEQFMNEVGILTRLRHQNLVTLYGCTSKRSRELLLVYEYVPNGTVADHLHGKRANSGLLSWAVRLNIAIETAEALAYLHKSDIIHRDVKTNNILLDNDFHVKVADFGLSRLFPNDVTHVSTAPQGTPGYVDPEYYQCYQLTEKSDVYSFGVVLIELISSLQAVDTNRHRHDINLANMAINKIQNHTLHELVDSSLGFETNSIVRRMATLVAELAFRCLQQERDMRPSMEEVLEALRGIQNEDLNAHKVEIVDILVDEDTEPLKGGVTPPSPDSVSTEKWASGSAPNSSG</sequence>
<dbReference type="AlphaFoldDB" id="A0A6I9UKF0"/>
<evidence type="ECO:0000259" key="21">
    <source>
        <dbReference type="PROSITE" id="PS50011"/>
    </source>
</evidence>
<gene>
    <name evidence="23" type="primary">LOC105177925</name>
</gene>
<dbReference type="FunFam" id="1.10.510.10:FF:000161">
    <property type="entry name" value="Wall-associated receptor kinase-like 20"/>
    <property type="match status" value="1"/>
</dbReference>
<accession>A0A6I9UKF0</accession>
<name>A0A6I9UKF0_SESIN</name>